<organism evidence="1 2">
    <name type="scientific">Cnuella takakiae</name>
    <dbReference type="NCBI Taxonomy" id="1302690"/>
    <lineage>
        <taxon>Bacteria</taxon>
        <taxon>Pseudomonadati</taxon>
        <taxon>Bacteroidota</taxon>
        <taxon>Chitinophagia</taxon>
        <taxon>Chitinophagales</taxon>
        <taxon>Chitinophagaceae</taxon>
        <taxon>Cnuella</taxon>
    </lineage>
</organism>
<dbReference type="AlphaFoldDB" id="A0A1M5EPE2"/>
<proteinExistence type="predicted"/>
<evidence type="ECO:0000313" key="1">
    <source>
        <dbReference type="EMBL" id="SHF81014.1"/>
    </source>
</evidence>
<reference evidence="1 2" key="1">
    <citation type="submission" date="2016-11" db="EMBL/GenBank/DDBJ databases">
        <authorList>
            <person name="Jaros S."/>
            <person name="Januszkiewicz K."/>
            <person name="Wedrychowicz H."/>
        </authorList>
    </citation>
    <scope>NUCLEOTIDE SEQUENCE [LARGE SCALE GENOMIC DNA]</scope>
    <source>
        <strain evidence="1 2">DSM 26897</strain>
    </source>
</reference>
<protein>
    <submittedName>
        <fullName evidence="1">Uncharacterized protein</fullName>
    </submittedName>
</protein>
<name>A0A1M5EPE2_9BACT</name>
<dbReference type="InterPro" id="IPR045950">
    <property type="entry name" value="DUF6370"/>
</dbReference>
<dbReference type="Pfam" id="PF19897">
    <property type="entry name" value="DUF6370"/>
    <property type="match status" value="1"/>
</dbReference>
<dbReference type="EMBL" id="FQUO01000012">
    <property type="protein sequence ID" value="SHF81014.1"/>
    <property type="molecule type" value="Genomic_DNA"/>
</dbReference>
<dbReference type="Proteomes" id="UP000184368">
    <property type="component" value="Unassembled WGS sequence"/>
</dbReference>
<keyword evidence="2" id="KW-1185">Reference proteome</keyword>
<gene>
    <name evidence="1" type="ORF">SAMN05444008_112127</name>
</gene>
<accession>A0A1M5EPE2</accession>
<evidence type="ECO:0000313" key="2">
    <source>
        <dbReference type="Proteomes" id="UP000184368"/>
    </source>
</evidence>
<sequence length="132" mass="14409">MLVAGQLNAPLLPACIYLWFNSSTMKQMLLAAALLFTGNLLYAQSADSTQKQVVEASCGQCRFGMKGEGCNLAVRINGKAYFVDGTAIDDHGDAHAQDGFCNAIRKAEVKGRVEKDRFVATYFKLLPEVKNK</sequence>